<dbReference type="RefSeq" id="WP_146595611.1">
    <property type="nucleotide sequence ID" value="NZ_SJPT01000005.1"/>
</dbReference>
<name>A0A5C6CEK1_9BACT</name>
<organism evidence="1 2">
    <name type="scientific">Novipirellula galeiformis</name>
    <dbReference type="NCBI Taxonomy" id="2528004"/>
    <lineage>
        <taxon>Bacteria</taxon>
        <taxon>Pseudomonadati</taxon>
        <taxon>Planctomycetota</taxon>
        <taxon>Planctomycetia</taxon>
        <taxon>Pirellulales</taxon>
        <taxon>Pirellulaceae</taxon>
        <taxon>Novipirellula</taxon>
    </lineage>
</organism>
<protein>
    <submittedName>
        <fullName evidence="1">Uncharacterized protein</fullName>
    </submittedName>
</protein>
<comment type="caution">
    <text evidence="1">The sequence shown here is derived from an EMBL/GenBank/DDBJ whole genome shotgun (WGS) entry which is preliminary data.</text>
</comment>
<dbReference type="Proteomes" id="UP000316304">
    <property type="component" value="Unassembled WGS sequence"/>
</dbReference>
<accession>A0A5C6CEK1</accession>
<evidence type="ECO:0000313" key="2">
    <source>
        <dbReference type="Proteomes" id="UP000316304"/>
    </source>
</evidence>
<proteinExistence type="predicted"/>
<evidence type="ECO:0000313" key="1">
    <source>
        <dbReference type="EMBL" id="TWU22445.1"/>
    </source>
</evidence>
<dbReference type="AlphaFoldDB" id="A0A5C6CEK1"/>
<reference evidence="1 2" key="1">
    <citation type="submission" date="2019-02" db="EMBL/GenBank/DDBJ databases">
        <title>Deep-cultivation of Planctomycetes and their phenomic and genomic characterization uncovers novel biology.</title>
        <authorList>
            <person name="Wiegand S."/>
            <person name="Jogler M."/>
            <person name="Boedeker C."/>
            <person name="Pinto D."/>
            <person name="Vollmers J."/>
            <person name="Rivas-Marin E."/>
            <person name="Kohn T."/>
            <person name="Peeters S.H."/>
            <person name="Heuer A."/>
            <person name="Rast P."/>
            <person name="Oberbeckmann S."/>
            <person name="Bunk B."/>
            <person name="Jeske O."/>
            <person name="Meyerdierks A."/>
            <person name="Storesund J.E."/>
            <person name="Kallscheuer N."/>
            <person name="Luecker S."/>
            <person name="Lage O.M."/>
            <person name="Pohl T."/>
            <person name="Merkel B.J."/>
            <person name="Hornburger P."/>
            <person name="Mueller R.-W."/>
            <person name="Bruemmer F."/>
            <person name="Labrenz M."/>
            <person name="Spormann A.M."/>
            <person name="Op Den Camp H."/>
            <person name="Overmann J."/>
            <person name="Amann R."/>
            <person name="Jetten M.S.M."/>
            <person name="Mascher T."/>
            <person name="Medema M.H."/>
            <person name="Devos D.P."/>
            <person name="Kaster A.-K."/>
            <person name="Ovreas L."/>
            <person name="Rohde M."/>
            <person name="Galperin M.Y."/>
            <person name="Jogler C."/>
        </authorList>
    </citation>
    <scope>NUCLEOTIDE SEQUENCE [LARGE SCALE GENOMIC DNA]</scope>
    <source>
        <strain evidence="1 2">Pla52o</strain>
    </source>
</reference>
<keyword evidence="2" id="KW-1185">Reference proteome</keyword>
<dbReference type="EMBL" id="SJPT01000005">
    <property type="protein sequence ID" value="TWU22445.1"/>
    <property type="molecule type" value="Genomic_DNA"/>
</dbReference>
<sequence length="215" mass="23926">MSLGSSKSSGSVSSSGSVTEFCGFRLPGNLYAKITYSGYNENRWNVPVNWYSCNGTDYYCDQQSYIGIEDINGTYYAKIAVDESNVPWGVGQISHTADVKIGYWYNGNLLCSRDAVEFNPLVGALHGGDPSPWTLGVQPAYRLPRPITGLTQYTGDLPYFGRDMESCAKLVDGVFGPEWHEYASFAEWKADFDTTISFEFYHEGWVTIDIEAVVM</sequence>
<gene>
    <name evidence="1" type="ORF">Pla52o_35010</name>
</gene>